<organism evidence="2 3">
    <name type="scientific">Sutterella wadsworthensis HGA0223</name>
    <dbReference type="NCBI Taxonomy" id="1203554"/>
    <lineage>
        <taxon>Bacteria</taxon>
        <taxon>Pseudomonadati</taxon>
        <taxon>Pseudomonadota</taxon>
        <taxon>Betaproteobacteria</taxon>
        <taxon>Burkholderiales</taxon>
        <taxon>Sutterellaceae</taxon>
        <taxon>Sutterella</taxon>
    </lineage>
</organism>
<protein>
    <submittedName>
        <fullName evidence="2">Uncharacterized protein</fullName>
    </submittedName>
</protein>
<feature type="region of interest" description="Disordered" evidence="1">
    <location>
        <begin position="92"/>
        <end position="129"/>
    </location>
</feature>
<evidence type="ECO:0000313" key="2">
    <source>
        <dbReference type="EMBL" id="EPD99987.1"/>
    </source>
</evidence>
<dbReference type="eggNOG" id="ENOG5032QNA">
    <property type="taxonomic scope" value="Bacteria"/>
</dbReference>
<name>S3C0Y0_9BURK</name>
<dbReference type="HOGENOM" id="CLU_138594_0_0_4"/>
<keyword evidence="3" id="KW-1185">Reference proteome</keyword>
<accession>S3C0Y0</accession>
<evidence type="ECO:0000256" key="1">
    <source>
        <dbReference type="SAM" id="MobiDB-lite"/>
    </source>
</evidence>
<sequence length="129" mass="13002">MKLWLKISQGLAALLLSAAALSLLLFAGALILGLAAAALIAAAGLFLAAPDEAKTGLKNVAAALEKLADRFAKSVNDMGQVVLACFGAQQAAPNTPHESSSGENMSSPDNTCNSTRTATDDPSGPHAAQ</sequence>
<dbReference type="STRING" id="1203554.HMPREF1476_00793"/>
<dbReference type="RefSeq" id="WP_016474127.1">
    <property type="nucleotide sequence ID" value="NZ_KE150480.1"/>
</dbReference>
<dbReference type="PATRIC" id="fig|1203554.3.peg.796"/>
<dbReference type="Proteomes" id="UP000014400">
    <property type="component" value="Unassembled WGS sequence"/>
</dbReference>
<dbReference type="GeneID" id="64061386"/>
<gene>
    <name evidence="2" type="ORF">HMPREF1476_00793</name>
</gene>
<proteinExistence type="predicted"/>
<dbReference type="EMBL" id="ATCF01000012">
    <property type="protein sequence ID" value="EPD99987.1"/>
    <property type="molecule type" value="Genomic_DNA"/>
</dbReference>
<evidence type="ECO:0000313" key="3">
    <source>
        <dbReference type="Proteomes" id="UP000014400"/>
    </source>
</evidence>
<feature type="compositionally biased region" description="Polar residues" evidence="1">
    <location>
        <begin position="92"/>
        <end position="117"/>
    </location>
</feature>
<comment type="caution">
    <text evidence="2">The sequence shown here is derived from an EMBL/GenBank/DDBJ whole genome shotgun (WGS) entry which is preliminary data.</text>
</comment>
<reference evidence="2 3" key="1">
    <citation type="submission" date="2013-04" db="EMBL/GenBank/DDBJ databases">
        <title>The Genome Sequence of Sutterella wadsworthensis HGA0223.</title>
        <authorList>
            <consortium name="The Broad Institute Genomics Platform"/>
            <person name="Earl A."/>
            <person name="Ward D."/>
            <person name="Feldgarden M."/>
            <person name="Gevers D."/>
            <person name="Schmidt T.M."/>
            <person name="Dover J."/>
            <person name="Dai D."/>
            <person name="Walker B."/>
            <person name="Young S."/>
            <person name="Zeng Q."/>
            <person name="Gargeya S."/>
            <person name="Fitzgerald M."/>
            <person name="Haas B."/>
            <person name="Abouelleil A."/>
            <person name="Allen A.W."/>
            <person name="Alvarado L."/>
            <person name="Arachchi H.M."/>
            <person name="Berlin A.M."/>
            <person name="Chapman S.B."/>
            <person name="Gainer-Dewar J."/>
            <person name="Goldberg J."/>
            <person name="Griggs A."/>
            <person name="Gujja S."/>
            <person name="Hansen M."/>
            <person name="Howarth C."/>
            <person name="Imamovic A."/>
            <person name="Ireland A."/>
            <person name="Larimer J."/>
            <person name="McCowan C."/>
            <person name="Murphy C."/>
            <person name="Pearson M."/>
            <person name="Poon T.W."/>
            <person name="Priest M."/>
            <person name="Roberts A."/>
            <person name="Saif S."/>
            <person name="Shea T."/>
            <person name="Sisk P."/>
            <person name="Sykes S."/>
            <person name="Wortman J."/>
            <person name="Nusbaum C."/>
            <person name="Birren B."/>
        </authorList>
    </citation>
    <scope>NUCLEOTIDE SEQUENCE [LARGE SCALE GENOMIC DNA]</scope>
    <source>
        <strain evidence="2 3">HGA0223</strain>
    </source>
</reference>
<dbReference type="AlphaFoldDB" id="S3C0Y0"/>